<protein>
    <recommendedName>
        <fullName evidence="5">Pherophorin domain-containing protein</fullName>
    </recommendedName>
</protein>
<evidence type="ECO:0000313" key="3">
    <source>
        <dbReference type="EMBL" id="GIL45677.1"/>
    </source>
</evidence>
<evidence type="ECO:0008006" key="5">
    <source>
        <dbReference type="Google" id="ProtNLM"/>
    </source>
</evidence>
<keyword evidence="4" id="KW-1185">Reference proteome</keyword>
<evidence type="ECO:0000256" key="1">
    <source>
        <dbReference type="SAM" id="MobiDB-lite"/>
    </source>
</evidence>
<feature type="compositionally biased region" description="Low complexity" evidence="1">
    <location>
        <begin position="171"/>
        <end position="190"/>
    </location>
</feature>
<proteinExistence type="predicted"/>
<feature type="compositionally biased region" description="Pro residues" evidence="1">
    <location>
        <begin position="195"/>
        <end position="239"/>
    </location>
</feature>
<feature type="region of interest" description="Disordered" evidence="1">
    <location>
        <begin position="169"/>
        <end position="239"/>
    </location>
</feature>
<sequence length="239" mass="25147">MPLLAKMASSRAGLVGLVMLVGLLALKVDAGSLECTALLYLKGNYGGESLQLSLAPLGETDKNVVLDLASLPKPSTYRTWDDALNSARFLCNCTSGSCDQDYLKVTLRLFAEPFWRKNGGGDKIDVNCTSVAGKPMCTGFLQYMPKGWGSRASAVAILYNLPNYELPKKAPGPNTGATPSTPTPAPGNTTQSNPSPTPAAKPQNSPPPPKPSPKPSPRPSPRPSPKPSPKPLPKPSPKA</sequence>
<feature type="signal peptide" evidence="2">
    <location>
        <begin position="1"/>
        <end position="30"/>
    </location>
</feature>
<keyword evidence="2" id="KW-0732">Signal</keyword>
<feature type="chain" id="PRO_5035245060" description="Pherophorin domain-containing protein" evidence="2">
    <location>
        <begin position="31"/>
        <end position="239"/>
    </location>
</feature>
<accession>A0A8J4AU83</accession>
<organism evidence="3 4">
    <name type="scientific">Volvox africanus</name>
    <dbReference type="NCBI Taxonomy" id="51714"/>
    <lineage>
        <taxon>Eukaryota</taxon>
        <taxon>Viridiplantae</taxon>
        <taxon>Chlorophyta</taxon>
        <taxon>core chlorophytes</taxon>
        <taxon>Chlorophyceae</taxon>
        <taxon>CS clade</taxon>
        <taxon>Chlamydomonadales</taxon>
        <taxon>Volvocaceae</taxon>
        <taxon>Volvox</taxon>
    </lineage>
</organism>
<dbReference type="Proteomes" id="UP000747399">
    <property type="component" value="Unassembled WGS sequence"/>
</dbReference>
<gene>
    <name evidence="3" type="ORF">Vafri_2875</name>
</gene>
<evidence type="ECO:0000313" key="4">
    <source>
        <dbReference type="Proteomes" id="UP000747399"/>
    </source>
</evidence>
<comment type="caution">
    <text evidence="3">The sequence shown here is derived from an EMBL/GenBank/DDBJ whole genome shotgun (WGS) entry which is preliminary data.</text>
</comment>
<dbReference type="AlphaFoldDB" id="A0A8J4AU83"/>
<reference evidence="3" key="1">
    <citation type="journal article" date="2021" name="Proc. Natl. Acad. Sci. U.S.A.">
        <title>Three genomes in the algal genus Volvox reveal the fate of a haploid sex-determining region after a transition to homothallism.</title>
        <authorList>
            <person name="Yamamoto K."/>
            <person name="Hamaji T."/>
            <person name="Kawai-Toyooka H."/>
            <person name="Matsuzaki R."/>
            <person name="Takahashi F."/>
            <person name="Nishimura Y."/>
            <person name="Kawachi M."/>
            <person name="Noguchi H."/>
            <person name="Minakuchi Y."/>
            <person name="Umen J.G."/>
            <person name="Toyoda A."/>
            <person name="Nozaki H."/>
        </authorList>
    </citation>
    <scope>NUCLEOTIDE SEQUENCE</scope>
    <source>
        <strain evidence="3">NIES-3780</strain>
    </source>
</reference>
<evidence type="ECO:0000256" key="2">
    <source>
        <dbReference type="SAM" id="SignalP"/>
    </source>
</evidence>
<dbReference type="EMBL" id="BNCO01000003">
    <property type="protein sequence ID" value="GIL45677.1"/>
    <property type="molecule type" value="Genomic_DNA"/>
</dbReference>
<name>A0A8J4AU83_9CHLO</name>